<evidence type="ECO:0000256" key="1">
    <source>
        <dbReference type="SAM" id="MobiDB-lite"/>
    </source>
</evidence>
<reference evidence="2 3" key="1">
    <citation type="submission" date="2024-10" db="EMBL/GenBank/DDBJ databases">
        <title>The Natural Products Discovery Center: Release of the First 8490 Sequenced Strains for Exploring Actinobacteria Biosynthetic Diversity.</title>
        <authorList>
            <person name="Kalkreuter E."/>
            <person name="Kautsar S.A."/>
            <person name="Yang D."/>
            <person name="Bader C.D."/>
            <person name="Teijaro C.N."/>
            <person name="Fluegel L."/>
            <person name="Davis C.M."/>
            <person name="Simpson J.R."/>
            <person name="Lauterbach L."/>
            <person name="Steele A.D."/>
            <person name="Gui C."/>
            <person name="Meng S."/>
            <person name="Li G."/>
            <person name="Viehrig K."/>
            <person name="Ye F."/>
            <person name="Su P."/>
            <person name="Kiefer A.F."/>
            <person name="Nichols A."/>
            <person name="Cepeda A.J."/>
            <person name="Yan W."/>
            <person name="Fan B."/>
            <person name="Jiang Y."/>
            <person name="Adhikari A."/>
            <person name="Zheng C.-J."/>
            <person name="Schuster L."/>
            <person name="Cowan T.M."/>
            <person name="Smanski M.J."/>
            <person name="Chevrette M.G."/>
            <person name="De Carvalho L.P.S."/>
            <person name="Shen B."/>
        </authorList>
    </citation>
    <scope>NUCLEOTIDE SEQUENCE [LARGE SCALE GENOMIC DNA]</scope>
    <source>
        <strain evidence="2 3">NPDC048320</strain>
    </source>
</reference>
<comment type="caution">
    <text evidence="2">The sequence shown here is derived from an EMBL/GenBank/DDBJ whole genome shotgun (WGS) entry which is preliminary data.</text>
</comment>
<proteinExistence type="predicted"/>
<dbReference type="RefSeq" id="WP_392814623.1">
    <property type="nucleotide sequence ID" value="NZ_JBICYV010000001.1"/>
</dbReference>
<feature type="region of interest" description="Disordered" evidence="1">
    <location>
        <begin position="132"/>
        <end position="166"/>
    </location>
</feature>
<organism evidence="2 3">
    <name type="scientific">Streptomyces cinerochromogenes</name>
    <dbReference type="NCBI Taxonomy" id="66422"/>
    <lineage>
        <taxon>Bacteria</taxon>
        <taxon>Bacillati</taxon>
        <taxon>Actinomycetota</taxon>
        <taxon>Actinomycetes</taxon>
        <taxon>Kitasatosporales</taxon>
        <taxon>Streptomycetaceae</taxon>
        <taxon>Streptomyces</taxon>
    </lineage>
</organism>
<protein>
    <submittedName>
        <fullName evidence="2">Uncharacterized protein</fullName>
    </submittedName>
</protein>
<evidence type="ECO:0000313" key="2">
    <source>
        <dbReference type="EMBL" id="MFG3009346.1"/>
    </source>
</evidence>
<gene>
    <name evidence="2" type="ORF">ACGFZB_02605</name>
</gene>
<name>A0ABW7AWU0_9ACTN</name>
<accession>A0ABW7AWU0</accession>
<keyword evidence="3" id="KW-1185">Reference proteome</keyword>
<sequence length="166" mass="18113">MTQLPYTVYFAPSLLKHSTTARYLCEVGLLVYPHLVFPMVLPFDFHSLHLGTDAASADSVPSTPDINATPTKPATAAILTARIFPPPLSDRRNAPAIRPFVITDFRHSIIARTSYARRFLNSFRGGLRALTETRKREHTMGVESTSPGIDRAEARTLSPGAAGHAG</sequence>
<dbReference type="Proteomes" id="UP001604267">
    <property type="component" value="Unassembled WGS sequence"/>
</dbReference>
<evidence type="ECO:0000313" key="3">
    <source>
        <dbReference type="Proteomes" id="UP001604267"/>
    </source>
</evidence>
<dbReference type="EMBL" id="JBICYV010000001">
    <property type="protein sequence ID" value="MFG3009346.1"/>
    <property type="molecule type" value="Genomic_DNA"/>
</dbReference>